<evidence type="ECO:0000313" key="6">
    <source>
        <dbReference type="EMBL" id="CAF1063998.1"/>
    </source>
</evidence>
<dbReference type="PANTHER" id="PTHR19282">
    <property type="entry name" value="TETRASPANIN"/>
    <property type="match status" value="1"/>
</dbReference>
<feature type="transmembrane region" description="Helical" evidence="5">
    <location>
        <begin position="194"/>
        <end position="220"/>
    </location>
</feature>
<comment type="caution">
    <text evidence="6">The sequence shown here is derived from an EMBL/GenBank/DDBJ whole genome shotgun (WGS) entry which is preliminary data.</text>
</comment>
<keyword evidence="2 5" id="KW-0812">Transmembrane</keyword>
<evidence type="ECO:0000313" key="9">
    <source>
        <dbReference type="Proteomes" id="UP000663877"/>
    </source>
</evidence>
<evidence type="ECO:0000256" key="1">
    <source>
        <dbReference type="ARBA" id="ARBA00004141"/>
    </source>
</evidence>
<keyword evidence="4 5" id="KW-0472">Membrane</keyword>
<dbReference type="SUPFAM" id="SSF48652">
    <property type="entry name" value="Tetraspanin"/>
    <property type="match status" value="1"/>
</dbReference>
<reference evidence="6" key="1">
    <citation type="submission" date="2021-02" db="EMBL/GenBank/DDBJ databases">
        <authorList>
            <person name="Nowell W R."/>
        </authorList>
    </citation>
    <scope>NUCLEOTIDE SEQUENCE</scope>
</reference>
<feature type="transmembrane region" description="Helical" evidence="5">
    <location>
        <begin position="330"/>
        <end position="350"/>
    </location>
</feature>
<evidence type="ECO:0000313" key="8">
    <source>
        <dbReference type="Proteomes" id="UP000663832"/>
    </source>
</evidence>
<evidence type="ECO:0000313" key="7">
    <source>
        <dbReference type="EMBL" id="CAF1169618.1"/>
    </source>
</evidence>
<dbReference type="Proteomes" id="UP000663877">
    <property type="component" value="Unassembled WGS sequence"/>
</dbReference>
<dbReference type="GO" id="GO:0016020">
    <property type="term" value="C:membrane"/>
    <property type="evidence" value="ECO:0007669"/>
    <property type="project" value="UniProtKB-SubCell"/>
</dbReference>
<evidence type="ECO:0000256" key="5">
    <source>
        <dbReference type="SAM" id="Phobius"/>
    </source>
</evidence>
<sequence length="827" mass="94523">MEIPTNSTINNDTNDEYFIPLEPNHALALTMNFPQFPEVNHSKTSEIQADFDYDCSDCVADLFGPIMAPYAALQQQTDDYRRRLEHIAYRRYIAMKSHLLNSFEKDFKQKWKRTFKHPFKYDIKAIIGFSLLCFSIYLILVSDHRQPMLTFIRTFSKFYRTFFFQGIIGYIIFYSMLLIIAALCSSLGAFTCSFLLTLVGILNILIAFALSIVLPIILYINRQSLIDKLEKYMQISIKDFDDITDNPITLFWNELQEKYSCCGLNNSITDYRNSYFHNLSGRDVPQSCCRANILCSMSPTKTNSYIDISCIPQVKHFIDSTMKITTIGDIVLIILLSIALISIGLFFIHIKSAKQTLNEHNEFIIKSMLSTLEQYEKELGGVKNLPSDETNFHDKQRIQGILPITPTVVRVKSPRIINYLAIGILTESKIYLAKIKEFDYTHDDLHLIYRHHDPVYPLQTFAPNNIIHRLYICSPSTIYTLDLQVGSHIVPFLPVDDTPCRANLVYLSGQTTLLWTLRHTVMLFDFNEMFKERLWNSTSPILNMIYNDTDIDNNAMNFYLSVSVADQQSVVVHCRTDRRSRIVPFQSCLFIDSGYHEVSTLAYDENRLYVADRIAQKIYVLALLPSGFVLSKNILPLNTSIVADIQSMFVYDYNLVWLTTSGHVRIVSLITYEVRTIFWFDEELKAIHLVSFGQWPNRTTTSTTTTTTTITTTITTTTTTTTQSTTTYSISTEKSTIITTSPSEHIDTSTIDNVHSPWKATTFVTSIILGIALFLCAAMVTCVLLNYRLGRVVPSSFTNVLHFLRNRTQTASTAAAVGPSFFEESLT</sequence>
<dbReference type="EMBL" id="CAJNOM010000166">
    <property type="protein sequence ID" value="CAF1169618.1"/>
    <property type="molecule type" value="Genomic_DNA"/>
</dbReference>
<organism evidence="6 9">
    <name type="scientific">Adineta steineri</name>
    <dbReference type="NCBI Taxonomy" id="433720"/>
    <lineage>
        <taxon>Eukaryota</taxon>
        <taxon>Metazoa</taxon>
        <taxon>Spiralia</taxon>
        <taxon>Gnathifera</taxon>
        <taxon>Rotifera</taxon>
        <taxon>Eurotatoria</taxon>
        <taxon>Bdelloidea</taxon>
        <taxon>Adinetida</taxon>
        <taxon>Adinetidae</taxon>
        <taxon>Adineta</taxon>
    </lineage>
</organism>
<keyword evidence="3 5" id="KW-1133">Transmembrane helix</keyword>
<dbReference type="InterPro" id="IPR018499">
    <property type="entry name" value="Tetraspanin/Peripherin"/>
</dbReference>
<evidence type="ECO:0000256" key="3">
    <source>
        <dbReference type="ARBA" id="ARBA00022989"/>
    </source>
</evidence>
<feature type="transmembrane region" description="Helical" evidence="5">
    <location>
        <begin position="763"/>
        <end position="787"/>
    </location>
</feature>
<dbReference type="Pfam" id="PF00335">
    <property type="entry name" value="Tetraspanin"/>
    <property type="match status" value="1"/>
</dbReference>
<dbReference type="Gene3D" id="1.10.1450.10">
    <property type="entry name" value="Tetraspanin"/>
    <property type="match status" value="1"/>
</dbReference>
<proteinExistence type="predicted"/>
<dbReference type="Proteomes" id="UP000663832">
    <property type="component" value="Unassembled WGS sequence"/>
</dbReference>
<feature type="transmembrane region" description="Helical" evidence="5">
    <location>
        <begin position="123"/>
        <end position="141"/>
    </location>
</feature>
<evidence type="ECO:0000256" key="2">
    <source>
        <dbReference type="ARBA" id="ARBA00022692"/>
    </source>
</evidence>
<dbReference type="EMBL" id="CAJNOI010000103">
    <property type="protein sequence ID" value="CAF1063998.1"/>
    <property type="molecule type" value="Genomic_DNA"/>
</dbReference>
<evidence type="ECO:0008006" key="10">
    <source>
        <dbReference type="Google" id="ProtNLM"/>
    </source>
</evidence>
<evidence type="ECO:0000256" key="4">
    <source>
        <dbReference type="ARBA" id="ARBA00023136"/>
    </source>
</evidence>
<dbReference type="PANTHER" id="PTHR19282:SF417">
    <property type="entry name" value="TETRASPANIN TSPA-RELATED"/>
    <property type="match status" value="1"/>
</dbReference>
<name>A0A814LBV8_9BILA</name>
<dbReference type="AlphaFoldDB" id="A0A814LBV8"/>
<gene>
    <name evidence="6" type="ORF">BJG266_LOCUS19327</name>
    <name evidence="7" type="ORF">QVE165_LOCUS24043</name>
</gene>
<feature type="transmembrane region" description="Helical" evidence="5">
    <location>
        <begin position="162"/>
        <end position="188"/>
    </location>
</feature>
<protein>
    <recommendedName>
        <fullName evidence="10">Tetraspanin</fullName>
    </recommendedName>
</protein>
<dbReference type="SUPFAM" id="SSF63829">
    <property type="entry name" value="Calcium-dependent phosphotriesterase"/>
    <property type="match status" value="1"/>
</dbReference>
<accession>A0A814LBV8</accession>
<dbReference type="InterPro" id="IPR008952">
    <property type="entry name" value="Tetraspanin_EC2_sf"/>
</dbReference>
<comment type="subcellular location">
    <subcellularLocation>
        <location evidence="1">Membrane</location>
        <topology evidence="1">Multi-pass membrane protein</topology>
    </subcellularLocation>
</comment>
<keyword evidence="8" id="KW-1185">Reference proteome</keyword>